<evidence type="ECO:0000256" key="3">
    <source>
        <dbReference type="SAM" id="Phobius"/>
    </source>
</evidence>
<feature type="compositionally biased region" description="Gly residues" evidence="2">
    <location>
        <begin position="968"/>
        <end position="981"/>
    </location>
</feature>
<reference evidence="4 5" key="1">
    <citation type="submission" date="2018-06" db="EMBL/GenBank/DDBJ databases">
        <title>Genomic Encyclopedia of Archaeal and Bacterial Type Strains, Phase II (KMG-II): from individual species to whole genera.</title>
        <authorList>
            <person name="Goeker M."/>
        </authorList>
    </citation>
    <scope>NUCLEOTIDE SEQUENCE [LARGE SCALE GENOMIC DNA]</scope>
    <source>
        <strain evidence="4 5">DSM 25663</strain>
    </source>
</reference>
<feature type="compositionally biased region" description="Basic and acidic residues" evidence="2">
    <location>
        <begin position="717"/>
        <end position="739"/>
    </location>
</feature>
<evidence type="ECO:0000313" key="5">
    <source>
        <dbReference type="Proteomes" id="UP000248840"/>
    </source>
</evidence>
<dbReference type="OrthoDB" id="9812498at2"/>
<comment type="caution">
    <text evidence="4">The sequence shown here is derived from an EMBL/GenBank/DDBJ whole genome shotgun (WGS) entry which is preliminary data.</text>
</comment>
<feature type="region of interest" description="Disordered" evidence="2">
    <location>
        <begin position="928"/>
        <end position="992"/>
    </location>
</feature>
<feature type="region of interest" description="Disordered" evidence="2">
    <location>
        <begin position="897"/>
        <end position="916"/>
    </location>
</feature>
<dbReference type="Proteomes" id="UP000248840">
    <property type="component" value="Unassembled WGS sequence"/>
</dbReference>
<feature type="region of interest" description="Disordered" evidence="2">
    <location>
        <begin position="660"/>
        <end position="768"/>
    </location>
</feature>
<feature type="transmembrane region" description="Helical" evidence="3">
    <location>
        <begin position="56"/>
        <end position="76"/>
    </location>
</feature>
<evidence type="ECO:0000313" key="4">
    <source>
        <dbReference type="EMBL" id="RAR72874.1"/>
    </source>
</evidence>
<dbReference type="AlphaFoldDB" id="A0A328YHV5"/>
<feature type="compositionally biased region" description="Basic and acidic residues" evidence="2">
    <location>
        <begin position="660"/>
        <end position="708"/>
    </location>
</feature>
<keyword evidence="5" id="KW-1185">Reference proteome</keyword>
<feature type="transmembrane region" description="Helical" evidence="3">
    <location>
        <begin position="23"/>
        <end position="44"/>
    </location>
</feature>
<gene>
    <name evidence="4" type="ORF">CLV55_104134</name>
</gene>
<feature type="coiled-coil region" evidence="1">
    <location>
        <begin position="494"/>
        <end position="531"/>
    </location>
</feature>
<name>A0A328YHV5_9FLAO</name>
<evidence type="ECO:0000256" key="1">
    <source>
        <dbReference type="SAM" id="Coils"/>
    </source>
</evidence>
<dbReference type="RefSeq" id="WP_112112863.1">
    <property type="nucleotide sequence ID" value="NZ_QLSZ01000004.1"/>
</dbReference>
<feature type="compositionally biased region" description="Basic residues" evidence="2">
    <location>
        <begin position="741"/>
        <end position="753"/>
    </location>
</feature>
<feature type="transmembrane region" description="Helical" evidence="3">
    <location>
        <begin position="156"/>
        <end position="174"/>
    </location>
</feature>
<proteinExistence type="predicted"/>
<sequence>MENQHIIYSKLEQFIKKFYTNELLRGTIFFVGIGLIYFLFTLFVEYFLWLKPTARTILFWMFVVVELFLLSRFILFPTFKLFKLQKGIDYEEASKIIGNHFQEVGDKLTNFLQLATYTQGNIQNSDLLLASIEQKATTLKPINFGSAINFSANKKYLPLALVPVLFFAFFYISGNSNFITQSLNRVVHYKQQFLPPAPFEFQILNPHLQTEQNQDFLLKVKTVGKVVPEHAMIFIGNESYFMESSAPGEFHFVIPKLKETTEFHIEANEIASKDYEIKVVTVPSIANFEMVLHFPSYLNKKSEILKGTGNAVLPEGTHVTWNMNTVATQKVEWLDAQNQFSFSKSINQFSFSKSINQNTDYQIVTSNSNVKNYEKLSYQLSVVKDEFPTISVGNAPDSLKIEKKYLLGQVSDDHGLSKLQVVYYPKENPAQVKCGIIAIKRDVYDQFIFSFPGFLPVEQGVTYEYYFEIFDNDAIHHFKSTKSSIFSNRIQTDSEKQDQVLQQQNDNINSLEKSLKTQDKQLNEMEKLQKMGKEKDNLEYKEQQKVSDFLNKQKQQEELMKNFSEKLKDNLDKVTPDKKDPTKELLKERLDKVSNELDKNKKLLEELERLNQKLEKEELFEKMDQLKQQSKNQTKSLQQLVELTKKYYVEKKAEQIADKLDKLSEKQDKLSDNEKENSLSKQEEINKEFDKIQEDLKDLKNENKELKSPLELPDTQQDEKKIEDDLKNASDQLKKDSKSGAKPKQKNASKKMKQMSQEMQAGMEAGEKEQMEEDAAMLRQILDNLLAYSFSQEDVMKQFKNLQRGAPSFNKNLKIQQDIKQQFKHVDDSLFALSIRNPKIAEDVTKEVGNVQYNIDKAIETLADANVSKGVSHQQFATSAANKLADMLAATLNSMQMSMSGSGKGKPKQGKGGDMQLPDIIKKQEGLGEKAKKGMKPGQKPGSSSGGKEGQSSDSKAGQAKEGKEGSGKQGANGQSNGGSSQGNKQGDDGEGNAQQIMEIYKEQQQLREALQNELNKQGIGGQGQNAIEQMKQIEKQLLNKGFTNDVLQRILSLKYELLKLEKAIQTQGEDKKRQSETNTKTYQNNTNALPKRLQDYLKSIEILNRQTLPLQPIFEKKVQDYFK</sequence>
<keyword evidence="3" id="KW-1133">Transmembrane helix</keyword>
<keyword evidence="3" id="KW-0812">Transmembrane</keyword>
<accession>A0A328YHV5</accession>
<organism evidence="4 5">
    <name type="scientific">Flavobacterium aciduliphilum</name>
    <dbReference type="NCBI Taxonomy" id="1101402"/>
    <lineage>
        <taxon>Bacteria</taxon>
        <taxon>Pseudomonadati</taxon>
        <taxon>Bacteroidota</taxon>
        <taxon>Flavobacteriia</taxon>
        <taxon>Flavobacteriales</taxon>
        <taxon>Flavobacteriaceae</taxon>
        <taxon>Flavobacterium</taxon>
    </lineage>
</organism>
<dbReference type="EMBL" id="QLSZ01000004">
    <property type="protein sequence ID" value="RAR72874.1"/>
    <property type="molecule type" value="Genomic_DNA"/>
</dbReference>
<evidence type="ECO:0000256" key="2">
    <source>
        <dbReference type="SAM" id="MobiDB-lite"/>
    </source>
</evidence>
<keyword evidence="3" id="KW-0472">Membrane</keyword>
<protein>
    <submittedName>
        <fullName evidence="4">Uncharacterized protein</fullName>
    </submittedName>
</protein>
<keyword evidence="1" id="KW-0175">Coiled coil</keyword>